<reference evidence="1" key="1">
    <citation type="journal article" date="2015" name="Nature">
        <title>Complex archaea that bridge the gap between prokaryotes and eukaryotes.</title>
        <authorList>
            <person name="Spang A."/>
            <person name="Saw J.H."/>
            <person name="Jorgensen S.L."/>
            <person name="Zaremba-Niedzwiedzka K."/>
            <person name="Martijn J."/>
            <person name="Lind A.E."/>
            <person name="van Eijk R."/>
            <person name="Schleper C."/>
            <person name="Guy L."/>
            <person name="Ettema T.J."/>
        </authorList>
    </citation>
    <scope>NUCLEOTIDE SEQUENCE</scope>
</reference>
<feature type="non-terminal residue" evidence="1">
    <location>
        <position position="1"/>
    </location>
</feature>
<organism evidence="1">
    <name type="scientific">marine sediment metagenome</name>
    <dbReference type="NCBI Taxonomy" id="412755"/>
    <lineage>
        <taxon>unclassified sequences</taxon>
        <taxon>metagenomes</taxon>
        <taxon>ecological metagenomes</taxon>
    </lineage>
</organism>
<dbReference type="AlphaFoldDB" id="A0A0F9A770"/>
<name>A0A0F9A770_9ZZZZ</name>
<gene>
    <name evidence="1" type="ORF">LCGC14_2606190</name>
</gene>
<accession>A0A0F9A770</accession>
<dbReference type="EMBL" id="LAZR01044124">
    <property type="protein sequence ID" value="KKL05424.1"/>
    <property type="molecule type" value="Genomic_DNA"/>
</dbReference>
<evidence type="ECO:0000313" key="1">
    <source>
        <dbReference type="EMBL" id="KKL05424.1"/>
    </source>
</evidence>
<comment type="caution">
    <text evidence="1">The sequence shown here is derived from an EMBL/GenBank/DDBJ whole genome shotgun (WGS) entry which is preliminary data.</text>
</comment>
<protein>
    <submittedName>
        <fullName evidence="1">Uncharacterized protein</fullName>
    </submittedName>
</protein>
<sequence>VKKGTGSDISLHFSFELPLDDESGRFFRENFPHQLWLSVSQPSPS</sequence>
<proteinExistence type="predicted"/>